<dbReference type="InterPro" id="IPR027417">
    <property type="entry name" value="P-loop_NTPase"/>
</dbReference>
<sequence>MTGGDVAPLGAQAVTKIHEIFDWAKKSQKGLLLFIDKADAFLSERNSMHMSEAQQSALNALLLHTGDQSTDSTCPCYKQASEGDNGSSRGSLFKRPQKITVNDISEDVIREAAKKTEGFSGREIAKVFMARSMDALIVVLDSQLFSEIVDYKVAEHNQRLKLAAEYVLQYLLP</sequence>
<organism evidence="2">
    <name type="scientific">Populus alba</name>
    <name type="common">White poplar</name>
    <dbReference type="NCBI Taxonomy" id="43335"/>
    <lineage>
        <taxon>Eukaryota</taxon>
        <taxon>Viridiplantae</taxon>
        <taxon>Streptophyta</taxon>
        <taxon>Embryophyta</taxon>
        <taxon>Tracheophyta</taxon>
        <taxon>Spermatophyta</taxon>
        <taxon>Magnoliopsida</taxon>
        <taxon>eudicotyledons</taxon>
        <taxon>Gunneridae</taxon>
        <taxon>Pentapetalae</taxon>
        <taxon>rosids</taxon>
        <taxon>fabids</taxon>
        <taxon>Malpighiales</taxon>
        <taxon>Salicaceae</taxon>
        <taxon>Saliceae</taxon>
        <taxon>Populus</taxon>
    </lineage>
</organism>
<comment type="caution">
    <text evidence="2">The sequence shown here is derived from an EMBL/GenBank/DDBJ whole genome shotgun (WGS) entry which is preliminary data.</text>
</comment>
<accession>A0A4U5PSX1</accession>
<gene>
    <name evidence="2" type="ORF">D5086_0000184070</name>
</gene>
<feature type="domain" description="ATPase AAA-type core" evidence="1">
    <location>
        <begin position="12"/>
        <end position="70"/>
    </location>
</feature>
<name>A0A4U5PSX1_POPAL</name>
<dbReference type="GO" id="GO:0008270">
    <property type="term" value="F:zinc ion binding"/>
    <property type="evidence" value="ECO:0007669"/>
    <property type="project" value="TreeGrafter"/>
</dbReference>
<proteinExistence type="predicted"/>
<dbReference type="GO" id="GO:0005739">
    <property type="term" value="C:mitochondrion"/>
    <property type="evidence" value="ECO:0007669"/>
    <property type="project" value="TreeGrafter"/>
</dbReference>
<dbReference type="SUPFAM" id="SSF52540">
    <property type="entry name" value="P-loop containing nucleoside triphosphate hydrolases"/>
    <property type="match status" value="1"/>
</dbReference>
<dbReference type="PANTHER" id="PTHR23075">
    <property type="entry name" value="PUTATIVE ATP-ASE"/>
    <property type="match status" value="1"/>
</dbReference>
<dbReference type="AlphaFoldDB" id="A0A4U5PSX1"/>
<protein>
    <recommendedName>
        <fullName evidence="1">ATPase AAA-type core domain-containing protein</fullName>
    </recommendedName>
</protein>
<dbReference type="STRING" id="43335.A0A4U5PSX1"/>
<dbReference type="InterPro" id="IPR003959">
    <property type="entry name" value="ATPase_AAA_core"/>
</dbReference>
<dbReference type="Gene3D" id="3.40.50.300">
    <property type="entry name" value="P-loop containing nucleotide triphosphate hydrolases"/>
    <property type="match status" value="1"/>
</dbReference>
<dbReference type="PANTHER" id="PTHR23075:SF13">
    <property type="entry name" value="AAA-TYPE ATPASE FAMILY PROTEIN"/>
    <property type="match status" value="1"/>
</dbReference>
<dbReference type="Pfam" id="PF00004">
    <property type="entry name" value="AAA"/>
    <property type="match status" value="1"/>
</dbReference>
<dbReference type="GO" id="GO:0016887">
    <property type="term" value="F:ATP hydrolysis activity"/>
    <property type="evidence" value="ECO:0007669"/>
    <property type="project" value="InterPro"/>
</dbReference>
<dbReference type="EMBL" id="RCHU01000607">
    <property type="protein sequence ID" value="TKS00194.1"/>
    <property type="molecule type" value="Genomic_DNA"/>
</dbReference>
<evidence type="ECO:0000313" key="2">
    <source>
        <dbReference type="EMBL" id="TKS00194.1"/>
    </source>
</evidence>
<reference evidence="2" key="1">
    <citation type="submission" date="2018-10" db="EMBL/GenBank/DDBJ databases">
        <title>Population genomic analysis revealed the cold adaptation of white poplar.</title>
        <authorList>
            <person name="Liu Y.-J."/>
        </authorList>
    </citation>
    <scope>NUCLEOTIDE SEQUENCE [LARGE SCALE GENOMIC DNA]</scope>
    <source>
        <strain evidence="2">PAL-ZL1</strain>
    </source>
</reference>
<evidence type="ECO:0000259" key="1">
    <source>
        <dbReference type="Pfam" id="PF00004"/>
    </source>
</evidence>
<dbReference type="GO" id="GO:0005524">
    <property type="term" value="F:ATP binding"/>
    <property type="evidence" value="ECO:0007669"/>
    <property type="project" value="InterPro"/>
</dbReference>
<dbReference type="GO" id="GO:0007005">
    <property type="term" value="P:mitochondrion organization"/>
    <property type="evidence" value="ECO:0007669"/>
    <property type="project" value="TreeGrafter"/>
</dbReference>